<gene>
    <name evidence="12" type="primary">ABSGL_05184.1 scaffold 6851</name>
</gene>
<evidence type="ECO:0000256" key="1">
    <source>
        <dbReference type="ARBA" id="ARBA00004907"/>
    </source>
</evidence>
<keyword evidence="3" id="KW-0028">Amino-acid biosynthesis</keyword>
<evidence type="ECO:0000256" key="9">
    <source>
        <dbReference type="ARBA" id="ARBA00071401"/>
    </source>
</evidence>
<sequence>MPSSTRPIDMKSVLKVLTTHPDLFTPNDADLAINEIMKGNCTPAQISAFLIALRLQEKESDPAIVAACAEAMRSHARLVPYDQHPHLQGNVVDIVGTGGDGHDTYNVSTTASIVAAGAGAKVAKHGNRASSSKSGSADLMEAHGCQINAVQPHQVPQILDDTQFCFLFSQTYHPAMKHVASVRKELGIPTVFNLLGPMSNPAKPARLVVGVHSPQIGGLMANALKMTGVKGALVVCGNEKLDEISPSGETNYWRVHENGDITTGVLHPTRDFGLATHPLTDVKGGDCHDNAKTLDRLLANELPDGDPILDFVLLNAAALLVVAGVAGDFKEGVVLARGSIASGKAKHVLHAFRDATLQLAV</sequence>
<reference evidence="12" key="1">
    <citation type="submission" date="2016-04" db="EMBL/GenBank/DDBJ databases">
        <authorList>
            <person name="Evans L.H."/>
            <person name="Alamgir A."/>
            <person name="Owens N."/>
            <person name="Weber N.D."/>
            <person name="Virtaneva K."/>
            <person name="Barbian K."/>
            <person name="Babar A."/>
            <person name="Rosenke K."/>
        </authorList>
    </citation>
    <scope>NUCLEOTIDE SEQUENCE [LARGE SCALE GENOMIC DNA]</scope>
    <source>
        <strain evidence="12">CBS 101.48</strain>
    </source>
</reference>
<dbReference type="InterPro" id="IPR005940">
    <property type="entry name" value="Anthranilate_Pribosyl_Tfrase"/>
</dbReference>
<dbReference type="InterPro" id="IPR017459">
    <property type="entry name" value="Glycosyl_Trfase_fam3_N_dom"/>
</dbReference>
<organism evidence="12">
    <name type="scientific">Absidia glauca</name>
    <name type="common">Pin mould</name>
    <dbReference type="NCBI Taxonomy" id="4829"/>
    <lineage>
        <taxon>Eukaryota</taxon>
        <taxon>Fungi</taxon>
        <taxon>Fungi incertae sedis</taxon>
        <taxon>Mucoromycota</taxon>
        <taxon>Mucoromycotina</taxon>
        <taxon>Mucoromycetes</taxon>
        <taxon>Mucorales</taxon>
        <taxon>Cunninghamellaceae</taxon>
        <taxon>Absidia</taxon>
    </lineage>
</organism>
<proteinExistence type="inferred from homology"/>
<comment type="similarity">
    <text evidence="8">Belongs to the anthranilate phosphoribosyltransferase family.</text>
</comment>
<accession>A0A168N042</accession>
<dbReference type="GO" id="GO:0004048">
    <property type="term" value="F:anthranilate phosphoribosyltransferase activity"/>
    <property type="evidence" value="ECO:0007669"/>
    <property type="project" value="UniProtKB-EC"/>
</dbReference>
<dbReference type="Proteomes" id="UP000078561">
    <property type="component" value="Unassembled WGS sequence"/>
</dbReference>
<evidence type="ECO:0000256" key="7">
    <source>
        <dbReference type="ARBA" id="ARBA00023141"/>
    </source>
</evidence>
<protein>
    <recommendedName>
        <fullName evidence="9">Anthranilate phosphoribosyltransferase</fullName>
        <ecNumber evidence="2">2.4.2.18</ecNumber>
    </recommendedName>
</protein>
<dbReference type="AlphaFoldDB" id="A0A168N042"/>
<dbReference type="NCBIfam" id="TIGR01245">
    <property type="entry name" value="trpD"/>
    <property type="match status" value="1"/>
</dbReference>
<dbReference type="OMA" id="GPMTNPA"/>
<feature type="domain" description="Glycosyl transferase family 3 N-terminal" evidence="11">
    <location>
        <begin position="14"/>
        <end position="76"/>
    </location>
</feature>
<dbReference type="SUPFAM" id="SSF52418">
    <property type="entry name" value="Nucleoside phosphorylase/phosphoribosyltransferase catalytic domain"/>
    <property type="match status" value="1"/>
</dbReference>
<keyword evidence="5" id="KW-0808">Transferase</keyword>
<dbReference type="Pfam" id="PF00591">
    <property type="entry name" value="Glycos_transf_3"/>
    <property type="match status" value="1"/>
</dbReference>
<evidence type="ECO:0000256" key="6">
    <source>
        <dbReference type="ARBA" id="ARBA00022822"/>
    </source>
</evidence>
<evidence type="ECO:0000256" key="4">
    <source>
        <dbReference type="ARBA" id="ARBA00022676"/>
    </source>
</evidence>
<keyword evidence="6" id="KW-0822">Tryptophan biosynthesis</keyword>
<keyword evidence="13" id="KW-1185">Reference proteome</keyword>
<dbReference type="FunCoup" id="A0A168N042">
    <property type="interactions" value="623"/>
</dbReference>
<comment type="pathway">
    <text evidence="1">Amino-acid biosynthesis; L-tryptophan biosynthesis; L-tryptophan from chorismate: step 2/5.</text>
</comment>
<dbReference type="STRING" id="4829.A0A168N042"/>
<evidence type="ECO:0000256" key="3">
    <source>
        <dbReference type="ARBA" id="ARBA00022605"/>
    </source>
</evidence>
<dbReference type="InParanoid" id="A0A168N042"/>
<evidence type="ECO:0000313" key="12">
    <source>
        <dbReference type="EMBL" id="SAL99539.1"/>
    </source>
</evidence>
<dbReference type="GO" id="GO:0005829">
    <property type="term" value="C:cytosol"/>
    <property type="evidence" value="ECO:0007669"/>
    <property type="project" value="TreeGrafter"/>
</dbReference>
<evidence type="ECO:0000256" key="2">
    <source>
        <dbReference type="ARBA" id="ARBA00011948"/>
    </source>
</evidence>
<evidence type="ECO:0000256" key="8">
    <source>
        <dbReference type="ARBA" id="ARBA00061500"/>
    </source>
</evidence>
<dbReference type="InterPro" id="IPR036320">
    <property type="entry name" value="Glycosyl_Trfase_fam3_N_dom_sf"/>
</dbReference>
<keyword evidence="4" id="KW-0328">Glycosyltransferase</keyword>
<dbReference type="SUPFAM" id="SSF47648">
    <property type="entry name" value="Nucleoside phosphorylase/phosphoribosyltransferase N-terminal domain"/>
    <property type="match status" value="1"/>
</dbReference>
<evidence type="ECO:0000256" key="5">
    <source>
        <dbReference type="ARBA" id="ARBA00022679"/>
    </source>
</evidence>
<dbReference type="EMBL" id="LT552921">
    <property type="protein sequence ID" value="SAL99539.1"/>
    <property type="molecule type" value="Genomic_DNA"/>
</dbReference>
<keyword evidence="7" id="KW-0057">Aromatic amino acid biosynthesis</keyword>
<dbReference type="Gene3D" id="1.20.970.10">
    <property type="entry name" value="Transferase, Pyrimidine Nucleoside Phosphorylase, Chain C"/>
    <property type="match status" value="1"/>
</dbReference>
<dbReference type="InterPro" id="IPR035902">
    <property type="entry name" value="Nuc_phospho_transferase"/>
</dbReference>
<dbReference type="Gene3D" id="3.40.1030.10">
    <property type="entry name" value="Nucleoside phosphorylase/phosphoribosyltransferase catalytic domain"/>
    <property type="match status" value="1"/>
</dbReference>
<name>A0A168N042_ABSGL</name>
<dbReference type="InterPro" id="IPR000312">
    <property type="entry name" value="Glycosyl_Trfase_fam3"/>
</dbReference>
<dbReference type="PANTHER" id="PTHR43285:SF2">
    <property type="entry name" value="ANTHRANILATE PHOSPHORIBOSYLTRANSFERASE"/>
    <property type="match status" value="1"/>
</dbReference>
<dbReference type="OrthoDB" id="427800at2759"/>
<evidence type="ECO:0000313" key="13">
    <source>
        <dbReference type="Proteomes" id="UP000078561"/>
    </source>
</evidence>
<evidence type="ECO:0000259" key="10">
    <source>
        <dbReference type="Pfam" id="PF00591"/>
    </source>
</evidence>
<dbReference type="PANTHER" id="PTHR43285">
    <property type="entry name" value="ANTHRANILATE PHOSPHORIBOSYLTRANSFERASE"/>
    <property type="match status" value="1"/>
</dbReference>
<dbReference type="HAMAP" id="MF_00211">
    <property type="entry name" value="TrpD"/>
    <property type="match status" value="1"/>
</dbReference>
<dbReference type="FunFam" id="3.40.1030.10:FF:000002">
    <property type="entry name" value="Anthranilate phosphoribosyltransferase"/>
    <property type="match status" value="1"/>
</dbReference>
<dbReference type="EC" id="2.4.2.18" evidence="2"/>
<dbReference type="Pfam" id="PF02885">
    <property type="entry name" value="Glycos_trans_3N"/>
    <property type="match status" value="1"/>
</dbReference>
<feature type="domain" description="Glycosyl transferase family 3" evidence="10">
    <location>
        <begin position="89"/>
        <end position="345"/>
    </location>
</feature>
<evidence type="ECO:0000259" key="11">
    <source>
        <dbReference type="Pfam" id="PF02885"/>
    </source>
</evidence>
<dbReference type="GO" id="GO:0000162">
    <property type="term" value="P:L-tryptophan biosynthetic process"/>
    <property type="evidence" value="ECO:0007669"/>
    <property type="project" value="UniProtKB-KW"/>
</dbReference>